<organism evidence="4 5">
    <name type="scientific">Paenacidovorax monticola</name>
    <dbReference type="NCBI Taxonomy" id="1926868"/>
    <lineage>
        <taxon>Bacteria</taxon>
        <taxon>Pseudomonadati</taxon>
        <taxon>Pseudomonadota</taxon>
        <taxon>Betaproteobacteria</taxon>
        <taxon>Burkholderiales</taxon>
        <taxon>Comamonadaceae</taxon>
        <taxon>Paenacidovorax</taxon>
    </lineage>
</organism>
<protein>
    <submittedName>
        <fullName evidence="4">DUF3426 domain-containing protein</fullName>
    </submittedName>
</protein>
<accession>A0A7H0HBB4</accession>
<dbReference type="NCBIfam" id="TIGR02098">
    <property type="entry name" value="MJ0042_CXXC"/>
    <property type="match status" value="1"/>
</dbReference>
<dbReference type="InterPro" id="IPR021834">
    <property type="entry name" value="DUF3426"/>
</dbReference>
<keyword evidence="2" id="KW-0472">Membrane</keyword>
<feature type="region of interest" description="Disordered" evidence="1">
    <location>
        <begin position="173"/>
        <end position="200"/>
    </location>
</feature>
<proteinExistence type="predicted"/>
<dbReference type="Pfam" id="PF11906">
    <property type="entry name" value="DUF3426"/>
    <property type="match status" value="1"/>
</dbReference>
<keyword evidence="5" id="KW-1185">Reference proteome</keyword>
<keyword evidence="2" id="KW-0812">Transmembrane</keyword>
<feature type="compositionally biased region" description="Acidic residues" evidence="1">
    <location>
        <begin position="174"/>
        <end position="184"/>
    </location>
</feature>
<dbReference type="KEGG" id="amon:H9L24_11860"/>
<dbReference type="Pfam" id="PF13719">
    <property type="entry name" value="Zn_ribbon_5"/>
    <property type="match status" value="1"/>
</dbReference>
<dbReference type="AlphaFoldDB" id="A0A7H0HBB4"/>
<name>A0A7H0HBB4_9BURK</name>
<dbReference type="InterPro" id="IPR011723">
    <property type="entry name" value="Znf/thioredoxin_put"/>
</dbReference>
<dbReference type="RefSeq" id="WP_187734830.1">
    <property type="nucleotide sequence ID" value="NZ_CP060790.1"/>
</dbReference>
<evidence type="ECO:0000313" key="5">
    <source>
        <dbReference type="Proteomes" id="UP000516057"/>
    </source>
</evidence>
<evidence type="ECO:0000256" key="2">
    <source>
        <dbReference type="SAM" id="Phobius"/>
    </source>
</evidence>
<reference evidence="4 5" key="1">
    <citation type="submission" date="2020-08" db="EMBL/GenBank/DDBJ databases">
        <title>Genome sequence of Acidovorax monticola KACC 19171T.</title>
        <authorList>
            <person name="Hyun D.-W."/>
            <person name="Bae J.-W."/>
        </authorList>
    </citation>
    <scope>NUCLEOTIDE SEQUENCE [LARGE SCALE GENOMIC DNA]</scope>
    <source>
        <strain evidence="4 5">KACC 19171</strain>
    </source>
</reference>
<evidence type="ECO:0000256" key="1">
    <source>
        <dbReference type="SAM" id="MobiDB-lite"/>
    </source>
</evidence>
<feature type="transmembrane region" description="Helical" evidence="2">
    <location>
        <begin position="251"/>
        <end position="272"/>
    </location>
</feature>
<sequence length="403" mass="41881">MSQITCCPSCGTKFKVVADQLRISEGWVRCGQCKEIFDATAHLQAASELSLLPDFPMDGWPLPQAPAPANTAFAPPPPASPAVLDVPVPEVPAFLAMAPAAEAAPSSPTAGPAFRWTGGEVPVPDAVPTDAEGAQDVALLPEEPPGTVPSAAEDVAPMELQGYELPFAELRDEGPDELLGDGESDGGTADAAGIPGLQPDVPSLLKTDASEVALPAVPDAEPSDEEPPLAQPEPGFVRAARRKAFWHSAGMRALLVLLALGLVAGLAGQVALQERNHLAAWEPRLQPWLSSACELLGCAVGPRRDIAVVVIDSSGFNKAARGDAYQLSLVLKNRAGTPVAMPAIELTLTDAQEQPVLRRVLLPKDLNAPAELAAQAEWSGALSVALAASGPQVAGYRVLAFYP</sequence>
<keyword evidence="2" id="KW-1133">Transmembrane helix</keyword>
<evidence type="ECO:0000313" key="4">
    <source>
        <dbReference type="EMBL" id="QNP57830.1"/>
    </source>
</evidence>
<evidence type="ECO:0000259" key="3">
    <source>
        <dbReference type="Pfam" id="PF13719"/>
    </source>
</evidence>
<gene>
    <name evidence="4" type="ORF">H9L24_11860</name>
</gene>
<feature type="domain" description="Zinc finger/thioredoxin putative" evidence="3">
    <location>
        <begin position="4"/>
        <end position="39"/>
    </location>
</feature>
<dbReference type="EMBL" id="CP060790">
    <property type="protein sequence ID" value="QNP57830.1"/>
    <property type="molecule type" value="Genomic_DNA"/>
</dbReference>
<dbReference type="Proteomes" id="UP000516057">
    <property type="component" value="Chromosome"/>
</dbReference>